<evidence type="ECO:0000313" key="1">
    <source>
        <dbReference type="EMBL" id="KAF7333064.1"/>
    </source>
</evidence>
<comment type="caution">
    <text evidence="1">The sequence shown here is derived from an EMBL/GenBank/DDBJ whole genome shotgun (WGS) entry which is preliminary data.</text>
</comment>
<proteinExistence type="predicted"/>
<reference evidence="1" key="1">
    <citation type="submission" date="2020-05" db="EMBL/GenBank/DDBJ databases">
        <title>Mycena genomes resolve the evolution of fungal bioluminescence.</title>
        <authorList>
            <person name="Tsai I.J."/>
        </authorList>
    </citation>
    <scope>NUCLEOTIDE SEQUENCE</scope>
    <source>
        <strain evidence="1">CCC161011</strain>
    </source>
</reference>
<gene>
    <name evidence="1" type="ORF">MVEN_02371000</name>
</gene>
<dbReference type="OrthoDB" id="3062870at2759"/>
<dbReference type="Pfam" id="PF18758">
    <property type="entry name" value="KDZ"/>
    <property type="match status" value="1"/>
</dbReference>
<evidence type="ECO:0000313" key="2">
    <source>
        <dbReference type="Proteomes" id="UP000620124"/>
    </source>
</evidence>
<dbReference type="EMBL" id="JACAZI010000030">
    <property type="protein sequence ID" value="KAF7333064.1"/>
    <property type="molecule type" value="Genomic_DNA"/>
</dbReference>
<dbReference type="PANTHER" id="PTHR33096">
    <property type="entry name" value="CXC2 DOMAIN-CONTAINING PROTEIN"/>
    <property type="match status" value="1"/>
</dbReference>
<organism evidence="1 2">
    <name type="scientific">Mycena venus</name>
    <dbReference type="NCBI Taxonomy" id="2733690"/>
    <lineage>
        <taxon>Eukaryota</taxon>
        <taxon>Fungi</taxon>
        <taxon>Dikarya</taxon>
        <taxon>Basidiomycota</taxon>
        <taxon>Agaricomycotina</taxon>
        <taxon>Agaricomycetes</taxon>
        <taxon>Agaricomycetidae</taxon>
        <taxon>Agaricales</taxon>
        <taxon>Marasmiineae</taxon>
        <taxon>Mycenaceae</taxon>
        <taxon>Mycena</taxon>
    </lineage>
</organism>
<dbReference type="AlphaFoldDB" id="A0A8H6X2W3"/>
<dbReference type="Proteomes" id="UP000620124">
    <property type="component" value="Unassembled WGS sequence"/>
</dbReference>
<dbReference type="PANTHER" id="PTHR33096:SF1">
    <property type="entry name" value="CXC1-LIKE CYSTEINE CLUSTER ASSOCIATED WITH KDZ TRANSPOSASES DOMAIN-CONTAINING PROTEIN"/>
    <property type="match status" value="1"/>
</dbReference>
<name>A0A8H6X2W3_9AGAR</name>
<dbReference type="InterPro" id="IPR040521">
    <property type="entry name" value="KDZ"/>
</dbReference>
<protein>
    <submittedName>
        <fullName evidence="1">CxC2 domain-containing protein</fullName>
    </submittedName>
</protein>
<keyword evidence="2" id="KW-1185">Reference proteome</keyword>
<accession>A0A8H6X2W3</accession>
<sequence>MWGVSAVQGLLHRGSRQDPFAFYSEVEWGVLGRHFALRAGPCLPAGSWRSSMPFPRFAGAHHDGHRHTIHTSSQVPVLQMSEIGLHDESAAVTPKFLVSRDNHRSFDLRNIYVPGDLSAIERQTSATTSTGMDWLPHRYKEFMQMSRQWAYLKRAKRAGRANNVSGVAGTAEQELAVRCWACPHDKQNLLPDWREVDKKFRFLYMLATSCIRRHLKNYVPEKDISTCITFTALLQKDTRGTAGLRTSGVGGFANMDYILLGALAGFALLVLTISYDISCQWKIRLAKRNARMPEGLKLPLDDIKLQCVLPVWHASSHEESCASANSLSFKPGVGKSDGEGISCQWKIRLAKCNARMPEGLKLPLDNIKLQCMLPVWHASSHEESCASANSLSFKPGVGKSDGEGIERTWVHLNPALYHTKDMGKGNRMEMLEDKIDAHNYLKNLGLDGPTEAQVRLQLKRDEEKDLAEGRAPLHGTSVTAFLTAGLQIEQAQCKIIVEVAGTALVAADCEQKIQESRLTTLKKLATFHKLQAIYIPGAAVTIEADEAAQDADTPAPQAEHIKLYMPSDLPGPVRDMACVKNLLAMEVKMCKAQCGAALTVVHGRLHAKRHLITFRNENITGQIKSTKARTLIGEVGDRVNLTAEKYCRGCKALTALKGSDYAPHYKELRESNIWLEGDNAESDVAAKKKLAMISAGRGARVLRNAPGQSKRTMSWIWTVKGTAGDEEPDHEKDLHESVRVKWARAKACKTHWVEEVMILEEEMRRTLRYLEWQAVWWEGRQAGRPGAGPQVQGGCVHMH</sequence>